<dbReference type="AlphaFoldDB" id="A0A8H7ZPW2"/>
<name>A0A8H7ZPW2_9FUNG</name>
<evidence type="ECO:0000313" key="2">
    <source>
        <dbReference type="EMBL" id="KAG5457301.1"/>
    </source>
</evidence>
<accession>A0A8H7ZPW2</accession>
<evidence type="ECO:0000256" key="1">
    <source>
        <dbReference type="SAM" id="MobiDB-lite"/>
    </source>
</evidence>
<feature type="non-terminal residue" evidence="2">
    <location>
        <position position="1"/>
    </location>
</feature>
<proteinExistence type="predicted"/>
<dbReference type="Proteomes" id="UP000673691">
    <property type="component" value="Unassembled WGS sequence"/>
</dbReference>
<organism evidence="2 3">
    <name type="scientific">Olpidium bornovanus</name>
    <dbReference type="NCBI Taxonomy" id="278681"/>
    <lineage>
        <taxon>Eukaryota</taxon>
        <taxon>Fungi</taxon>
        <taxon>Fungi incertae sedis</taxon>
        <taxon>Olpidiomycota</taxon>
        <taxon>Olpidiomycotina</taxon>
        <taxon>Olpidiomycetes</taxon>
        <taxon>Olpidiales</taxon>
        <taxon>Olpidiaceae</taxon>
        <taxon>Olpidium</taxon>
    </lineage>
</organism>
<keyword evidence="3" id="KW-1185">Reference proteome</keyword>
<dbReference type="EMBL" id="JAEFCI010010300">
    <property type="protein sequence ID" value="KAG5457301.1"/>
    <property type="molecule type" value="Genomic_DNA"/>
</dbReference>
<gene>
    <name evidence="2" type="ORF">BJ554DRAFT_2728</name>
</gene>
<evidence type="ECO:0000313" key="3">
    <source>
        <dbReference type="Proteomes" id="UP000673691"/>
    </source>
</evidence>
<protein>
    <submittedName>
        <fullName evidence="2">Uncharacterized protein</fullName>
    </submittedName>
</protein>
<comment type="caution">
    <text evidence="2">The sequence shown here is derived from an EMBL/GenBank/DDBJ whole genome shotgun (WGS) entry which is preliminary data.</text>
</comment>
<reference evidence="2 3" key="1">
    <citation type="journal article" name="Sci. Rep.">
        <title>Genome-scale phylogenetic analyses confirm Olpidium as the closest living zoosporic fungus to the non-flagellated, terrestrial fungi.</title>
        <authorList>
            <person name="Chang Y."/>
            <person name="Rochon D."/>
            <person name="Sekimoto S."/>
            <person name="Wang Y."/>
            <person name="Chovatia M."/>
            <person name="Sandor L."/>
            <person name="Salamov A."/>
            <person name="Grigoriev I.V."/>
            <person name="Stajich J.E."/>
            <person name="Spatafora J.W."/>
        </authorList>
    </citation>
    <scope>NUCLEOTIDE SEQUENCE [LARGE SCALE GENOMIC DNA]</scope>
    <source>
        <strain evidence="2">S191</strain>
    </source>
</reference>
<sequence>HARIRGPVVHFLRNLLPKRFLVARRFPPCPTLLPPLPARRPLPPPPPLLTFSRQLALRRAPAAGTSLPLQRLHRCNTGQTTGARTYGVSPTLLQSVCSCAEPGGRPLPLPDHLLAAPAAVDGPPKVPRVSSGPSTAAPPSWPPHSQPVVSAGPYYQLNRCEPGRLRGVKLCGLHKNIHEGLMPVLHFLVGFRIVGDGEVYIHTVSSKEFPHRHRVQFPRLARMQTHGLYRQITSSSKNLPTLALCIERNCTAARFERFWISTSGLSGVLQSPSFVRAVAGAVAVPLPRGHGSHVGLRVRAVARLGTAGYIYTTYKCLFCQGGRRGWRWGTAYGVATGGGAILLVGPRVT</sequence>
<feature type="region of interest" description="Disordered" evidence="1">
    <location>
        <begin position="118"/>
        <end position="145"/>
    </location>
</feature>